<dbReference type="Gene3D" id="3.90.1150.10">
    <property type="entry name" value="Aspartate Aminotransferase, domain 1"/>
    <property type="match status" value="1"/>
</dbReference>
<dbReference type="InterPro" id="IPR015422">
    <property type="entry name" value="PyrdxlP-dep_Trfase_small"/>
</dbReference>
<dbReference type="CDD" id="cd02523">
    <property type="entry name" value="PC_cytidylyltransferase"/>
    <property type="match status" value="1"/>
</dbReference>
<evidence type="ECO:0000256" key="5">
    <source>
        <dbReference type="ARBA" id="ARBA00023317"/>
    </source>
</evidence>
<evidence type="ECO:0000256" key="1">
    <source>
        <dbReference type="ARBA" id="ARBA00001933"/>
    </source>
</evidence>
<dbReference type="SUPFAM" id="SSF53383">
    <property type="entry name" value="PLP-dependent transferases"/>
    <property type="match status" value="1"/>
</dbReference>
<evidence type="ECO:0000256" key="4">
    <source>
        <dbReference type="ARBA" id="ARBA00022898"/>
    </source>
</evidence>
<dbReference type="PANTHER" id="PTHR42778">
    <property type="entry name" value="2-AMINOETHYLPHOSPHONATE--PYRUVATE TRANSAMINASE"/>
    <property type="match status" value="1"/>
</dbReference>
<keyword evidence="4 7" id="KW-0663">Pyridoxal phosphate</keyword>
<proteinExistence type="inferred from homology"/>
<dbReference type="InterPro" id="IPR025877">
    <property type="entry name" value="MobA-like_NTP_Trfase"/>
</dbReference>
<dbReference type="Gene3D" id="3.90.550.10">
    <property type="entry name" value="Spore Coat Polysaccharide Biosynthesis Protein SpsA, Chain A"/>
    <property type="match status" value="1"/>
</dbReference>
<evidence type="ECO:0000313" key="11">
    <source>
        <dbReference type="Proteomes" id="UP000254400"/>
    </source>
</evidence>
<dbReference type="PANTHER" id="PTHR42778:SF1">
    <property type="entry name" value="2-AMINOETHYLPHOSPHONATE--PYRUVATE TRANSAMINASE"/>
    <property type="match status" value="1"/>
</dbReference>
<evidence type="ECO:0000259" key="9">
    <source>
        <dbReference type="Pfam" id="PF12804"/>
    </source>
</evidence>
<comment type="similarity">
    <text evidence="7">Belongs to the class-V pyridoxal-phosphate-dependent aminotransferase family. PhnW subfamily.</text>
</comment>
<evidence type="ECO:0000259" key="8">
    <source>
        <dbReference type="Pfam" id="PF00266"/>
    </source>
</evidence>
<protein>
    <recommendedName>
        <fullName evidence="7">2-aminoethylphosphonate--pyruvate transaminase</fullName>
        <ecNumber evidence="7">2.6.1.37</ecNumber>
    </recommendedName>
    <alternativeName>
        <fullName evidence="7">2-aminoethylphosphonate aminotransferase</fullName>
    </alternativeName>
    <alternativeName>
        <fullName evidence="7">AEP transaminase</fullName>
        <shortName evidence="7">AEPT</shortName>
    </alternativeName>
</protein>
<dbReference type="Pfam" id="PF12804">
    <property type="entry name" value="NTP_transf_3"/>
    <property type="match status" value="1"/>
</dbReference>
<evidence type="ECO:0000256" key="3">
    <source>
        <dbReference type="ARBA" id="ARBA00022679"/>
    </source>
</evidence>
<evidence type="ECO:0000256" key="6">
    <source>
        <dbReference type="ARBA" id="ARBA00049460"/>
    </source>
</evidence>
<dbReference type="Pfam" id="PF00266">
    <property type="entry name" value="Aminotran_5"/>
    <property type="match status" value="1"/>
</dbReference>
<dbReference type="RefSeq" id="WP_019686868.1">
    <property type="nucleotide sequence ID" value="NZ_CP036496.1"/>
</dbReference>
<evidence type="ECO:0000313" key="10">
    <source>
        <dbReference type="EMBL" id="SUA68769.1"/>
    </source>
</evidence>
<sequence length="610" mass="69064">MVNTAVILAAGLGSRLKEHTAHKPKGFLEIDALPIIERSILQLRKSGIEHIWIGTGYLAQEYERLAGKYPEVHCVYNDRYRDSGSMYTLYNIRNFVHGDFLLLESDLLYDIAGLKNLLADMRSDVILSSGATHSNDEVYIEIDEEGHLIAMSKQIELLGRVDAELVGISKLSLDTYQRMCRLVEAELHNHLKWDYEQTLVEVGKEKPLAVKKIEKFIWCEIDTEEHLQHAKEVIYPKLKQPAAHLSLPIKRNILLNPGPATTTDTVKLAQIVPDICPREQEFGDLMEWIAGQLTVFVAPKSEYDTVLFSGSGTAAVESVISSVIGEGKLLILSNGAYGERMAEIAEVYHVDHEVLESSAVLPLSLDAIETAIIRNKNKLTHVAVVHNETTSGILNDIDAIGKLCALHEVDLIVDAMSSYGAIPINMKASKVSFLISSSNKNLQGMAGVSFVIAHKEKIQEIKEYSPKSYYLDLYKQHEYFQRTRQLRFTPPVQTFYALEQAIIETQNEGIEQRYKRYTESWQALIKGLDRLQLQYLVPIEHHSRIITSIKEPTSRKYEFGAMHDYLYDNGFTIYPGKIGQTASFRVANIGAITYQDIERFLEYMEEYLSM</sequence>
<comment type="subunit">
    <text evidence="7">Homodimer.</text>
</comment>
<dbReference type="GeneID" id="93350649"/>
<evidence type="ECO:0000256" key="2">
    <source>
        <dbReference type="ARBA" id="ARBA00022576"/>
    </source>
</evidence>
<dbReference type="InterPro" id="IPR000192">
    <property type="entry name" value="Aminotrans_V_dom"/>
</dbReference>
<organism evidence="10 11">
    <name type="scientific">Paenibacillus polymyxa</name>
    <name type="common">Bacillus polymyxa</name>
    <dbReference type="NCBI Taxonomy" id="1406"/>
    <lineage>
        <taxon>Bacteria</taxon>
        <taxon>Bacillati</taxon>
        <taxon>Bacillota</taxon>
        <taxon>Bacilli</taxon>
        <taxon>Bacillales</taxon>
        <taxon>Paenibacillaceae</taxon>
        <taxon>Paenibacillus</taxon>
    </lineage>
</organism>
<dbReference type="NCBIfam" id="TIGR03301">
    <property type="entry name" value="PhnW-AepZ"/>
    <property type="match status" value="1"/>
</dbReference>
<dbReference type="EMBL" id="UGSC01000001">
    <property type="protein sequence ID" value="SUA68769.1"/>
    <property type="molecule type" value="Genomic_DNA"/>
</dbReference>
<dbReference type="NCBIfam" id="NF010006">
    <property type="entry name" value="PRK13479.1"/>
    <property type="match status" value="1"/>
</dbReference>
<dbReference type="InterPro" id="IPR012703">
    <property type="entry name" value="NH2EtPonate_pyrv_transaminase"/>
</dbReference>
<dbReference type="InterPro" id="IPR015424">
    <property type="entry name" value="PyrdxlP-dep_Trfase"/>
</dbReference>
<dbReference type="Gene3D" id="3.40.640.10">
    <property type="entry name" value="Type I PLP-dependent aspartate aminotransferase-like (Major domain)"/>
    <property type="match status" value="1"/>
</dbReference>
<dbReference type="InterPro" id="IPR029044">
    <property type="entry name" value="Nucleotide-diphossugar_trans"/>
</dbReference>
<name>A0A378XY12_PAEPO</name>
<comment type="catalytic activity">
    <reaction evidence="6 7">
        <text>(2-aminoethyl)phosphonate + pyruvate = phosphonoacetaldehyde + L-alanine</text>
        <dbReference type="Rhea" id="RHEA:17021"/>
        <dbReference type="ChEBI" id="CHEBI:15361"/>
        <dbReference type="ChEBI" id="CHEBI:57418"/>
        <dbReference type="ChEBI" id="CHEBI:57972"/>
        <dbReference type="ChEBI" id="CHEBI:58383"/>
        <dbReference type="EC" id="2.6.1.37"/>
    </reaction>
</comment>
<dbReference type="EC" id="2.6.1.37" evidence="7"/>
<dbReference type="Proteomes" id="UP000254400">
    <property type="component" value="Unassembled WGS sequence"/>
</dbReference>
<reference evidence="10 11" key="1">
    <citation type="submission" date="2018-06" db="EMBL/GenBank/DDBJ databases">
        <authorList>
            <consortium name="Pathogen Informatics"/>
            <person name="Doyle S."/>
        </authorList>
    </citation>
    <scope>NUCLEOTIDE SEQUENCE [LARGE SCALE GENOMIC DNA]</scope>
    <source>
        <strain evidence="10 11">NCTC10343</strain>
    </source>
</reference>
<feature type="domain" description="Aminotransferase class V" evidence="8">
    <location>
        <begin position="279"/>
        <end position="546"/>
    </location>
</feature>
<keyword evidence="2 7" id="KW-0032">Aminotransferase</keyword>
<dbReference type="GO" id="GO:0047304">
    <property type="term" value="F:2-aminoethylphosphonate-pyruvate transaminase activity"/>
    <property type="evidence" value="ECO:0007669"/>
    <property type="project" value="UniProtKB-UniRule"/>
</dbReference>
<dbReference type="GO" id="GO:0016779">
    <property type="term" value="F:nucleotidyltransferase activity"/>
    <property type="evidence" value="ECO:0007669"/>
    <property type="project" value="UniProtKB-ARBA"/>
</dbReference>
<comment type="cofactor">
    <cofactor evidence="1 7">
        <name>pyridoxal 5'-phosphate</name>
        <dbReference type="ChEBI" id="CHEBI:597326"/>
    </cofactor>
</comment>
<dbReference type="SUPFAM" id="SSF53448">
    <property type="entry name" value="Nucleotide-diphospho-sugar transferases"/>
    <property type="match status" value="1"/>
</dbReference>
<comment type="function">
    <text evidence="7">Involved in phosphonate degradation.</text>
</comment>
<dbReference type="HAMAP" id="MF_01376">
    <property type="entry name" value="PhnW_aminotrans_5"/>
    <property type="match status" value="1"/>
</dbReference>
<accession>A0A378XY12</accession>
<dbReference type="InterPro" id="IPR015421">
    <property type="entry name" value="PyrdxlP-dep_Trfase_major"/>
</dbReference>
<feature type="domain" description="MobA-like NTP transferase" evidence="9">
    <location>
        <begin position="5"/>
        <end position="121"/>
    </location>
</feature>
<keyword evidence="3 7" id="KW-0808">Transferase</keyword>
<feature type="modified residue" description="N6-(pyridoxal phosphate)lysine" evidence="7">
    <location>
        <position position="440"/>
    </location>
</feature>
<keyword evidence="5 7" id="KW-0670">Pyruvate</keyword>
<gene>
    <name evidence="7 10" type="primary">phnW</name>
    <name evidence="10" type="ORF">NCTC10343_01868</name>
</gene>
<evidence type="ECO:0000256" key="7">
    <source>
        <dbReference type="HAMAP-Rule" id="MF_01376"/>
    </source>
</evidence>
<dbReference type="AlphaFoldDB" id="A0A378XY12"/>
<dbReference type="GO" id="GO:0019700">
    <property type="term" value="P:organic phosphonate catabolic process"/>
    <property type="evidence" value="ECO:0007669"/>
    <property type="project" value="InterPro"/>
</dbReference>